<sequence>MKPLAPALRPKTADSPVGHSMPISQKPLYSPDKRPQPPAATASARDARQILYAQDEVTGTYLSS</sequence>
<feature type="region of interest" description="Disordered" evidence="1">
    <location>
        <begin position="1"/>
        <end position="47"/>
    </location>
</feature>
<gene>
    <name evidence="2" type="ORF">RIB2604_01200090</name>
</gene>
<comment type="caution">
    <text evidence="2">The sequence shown here is derived from an EMBL/GenBank/DDBJ whole genome shotgun (WGS) entry which is preliminary data.</text>
</comment>
<evidence type="ECO:0000313" key="3">
    <source>
        <dbReference type="Proteomes" id="UP000075230"/>
    </source>
</evidence>
<proteinExistence type="predicted"/>
<reference evidence="3" key="2">
    <citation type="submission" date="2016-02" db="EMBL/GenBank/DDBJ databases">
        <title>Genome sequencing of Aspergillus luchuensis NBRC 4314.</title>
        <authorList>
            <person name="Yamada O."/>
        </authorList>
    </citation>
    <scope>NUCLEOTIDE SEQUENCE [LARGE SCALE GENOMIC DNA]</scope>
    <source>
        <strain evidence="3">RIB 2604</strain>
    </source>
</reference>
<dbReference type="Proteomes" id="UP000075230">
    <property type="component" value="Unassembled WGS sequence"/>
</dbReference>
<dbReference type="AlphaFoldDB" id="A0A146F8F8"/>
<protein>
    <submittedName>
        <fullName evidence="2">Dihydroxy-acetone synthase</fullName>
    </submittedName>
</protein>
<dbReference type="EMBL" id="BCWF01000012">
    <property type="protein sequence ID" value="GAT21861.1"/>
    <property type="molecule type" value="Genomic_DNA"/>
</dbReference>
<name>A0A146F8F8_ASPKA</name>
<evidence type="ECO:0000256" key="1">
    <source>
        <dbReference type="SAM" id="MobiDB-lite"/>
    </source>
</evidence>
<organism evidence="2 3">
    <name type="scientific">Aspergillus kawachii</name>
    <name type="common">White koji mold</name>
    <name type="synonym">Aspergillus awamori var. kawachi</name>
    <dbReference type="NCBI Taxonomy" id="1069201"/>
    <lineage>
        <taxon>Eukaryota</taxon>
        <taxon>Fungi</taxon>
        <taxon>Dikarya</taxon>
        <taxon>Ascomycota</taxon>
        <taxon>Pezizomycotina</taxon>
        <taxon>Eurotiomycetes</taxon>
        <taxon>Eurotiomycetidae</taxon>
        <taxon>Eurotiales</taxon>
        <taxon>Aspergillaceae</taxon>
        <taxon>Aspergillus</taxon>
        <taxon>Aspergillus subgen. Circumdati</taxon>
    </lineage>
</organism>
<reference evidence="2 3" key="1">
    <citation type="journal article" date="2016" name="DNA Res.">
        <title>Genome sequence of Aspergillus luchuensis NBRC 4314.</title>
        <authorList>
            <person name="Yamada O."/>
            <person name="Machida M."/>
            <person name="Hosoyama A."/>
            <person name="Goto M."/>
            <person name="Takahashi T."/>
            <person name="Futagami T."/>
            <person name="Yamagata Y."/>
            <person name="Takeuchi M."/>
            <person name="Kobayashi T."/>
            <person name="Koike H."/>
            <person name="Abe K."/>
            <person name="Asai K."/>
            <person name="Arita M."/>
            <person name="Fujita N."/>
            <person name="Fukuda K."/>
            <person name="Higa K."/>
            <person name="Horikawa H."/>
            <person name="Ishikawa T."/>
            <person name="Jinno K."/>
            <person name="Kato Y."/>
            <person name="Kirimura K."/>
            <person name="Mizutani O."/>
            <person name="Nakasone K."/>
            <person name="Sano M."/>
            <person name="Shiraishi Y."/>
            <person name="Tsukahara M."/>
            <person name="Gomi K."/>
        </authorList>
    </citation>
    <scope>NUCLEOTIDE SEQUENCE [LARGE SCALE GENOMIC DNA]</scope>
    <source>
        <strain evidence="2 3">RIB 2604</strain>
    </source>
</reference>
<accession>A0A146F8F8</accession>
<evidence type="ECO:0000313" key="2">
    <source>
        <dbReference type="EMBL" id="GAT21861.1"/>
    </source>
</evidence>